<name>A0ABS7J566_9SPHN</name>
<protein>
    <submittedName>
        <fullName evidence="2">DM13 domain-containing protein</fullName>
    </submittedName>
</protein>
<keyword evidence="3" id="KW-1185">Reference proteome</keyword>
<evidence type="ECO:0000313" key="2">
    <source>
        <dbReference type="EMBL" id="MBX7482482.1"/>
    </source>
</evidence>
<organism evidence="2 3">
    <name type="scientific">Qipengyuania qiaonensis</name>
    <dbReference type="NCBI Taxonomy" id="2867240"/>
    <lineage>
        <taxon>Bacteria</taxon>
        <taxon>Pseudomonadati</taxon>
        <taxon>Pseudomonadota</taxon>
        <taxon>Alphaproteobacteria</taxon>
        <taxon>Sphingomonadales</taxon>
        <taxon>Erythrobacteraceae</taxon>
        <taxon>Qipengyuania</taxon>
    </lineage>
</organism>
<feature type="domain" description="DM13" evidence="1">
    <location>
        <begin position="51"/>
        <end position="156"/>
    </location>
</feature>
<dbReference type="InterPro" id="IPR019545">
    <property type="entry name" value="DM13_domain"/>
</dbReference>
<dbReference type="PROSITE" id="PS51549">
    <property type="entry name" value="DM13"/>
    <property type="match status" value="1"/>
</dbReference>
<comment type="caution">
    <text evidence="2">The sequence shown here is derived from an EMBL/GenBank/DDBJ whole genome shotgun (WGS) entry which is preliminary data.</text>
</comment>
<reference evidence="2 3" key="1">
    <citation type="submission" date="2021-08" db="EMBL/GenBank/DDBJ databases">
        <title>Comparative Genomics Analysis of the Genus Qipengyuania Reveals Extensive Genetic Diversity and Metabolic Versatility, Including the Description of Fifteen Novel Species.</title>
        <authorList>
            <person name="Liu Y."/>
        </authorList>
    </citation>
    <scope>NUCLEOTIDE SEQUENCE [LARGE SCALE GENOMIC DNA]</scope>
    <source>
        <strain evidence="2 3">6D47A</strain>
    </source>
</reference>
<sequence>MKRNIILVATHGAALVLGFGLGVYFLPILTAEKAPEAAVLQQAAAEASYSAELSRDLPGSDGLHWGEGTISVSADTISHIGALAPGPDYKVYLTREFVDDEAGFEAVRAEAVRIGDVKSYDGFALDVPAGVNIEDFTTVVVWCESFDEFITAGQYRVAG</sequence>
<accession>A0ABS7J566</accession>
<dbReference type="EMBL" id="JAIGNO010000004">
    <property type="protein sequence ID" value="MBX7482482.1"/>
    <property type="molecule type" value="Genomic_DNA"/>
</dbReference>
<dbReference type="Proteomes" id="UP000755104">
    <property type="component" value="Unassembled WGS sequence"/>
</dbReference>
<dbReference type="RefSeq" id="WP_221557752.1">
    <property type="nucleotide sequence ID" value="NZ_JAIGNO010000004.1"/>
</dbReference>
<gene>
    <name evidence="2" type="ORF">K3174_08065</name>
</gene>
<evidence type="ECO:0000313" key="3">
    <source>
        <dbReference type="Proteomes" id="UP000755104"/>
    </source>
</evidence>
<dbReference type="Pfam" id="PF10517">
    <property type="entry name" value="DM13"/>
    <property type="match status" value="1"/>
</dbReference>
<proteinExistence type="predicted"/>
<evidence type="ECO:0000259" key="1">
    <source>
        <dbReference type="PROSITE" id="PS51549"/>
    </source>
</evidence>